<evidence type="ECO:0000313" key="2">
    <source>
        <dbReference type="Proteomes" id="UP000289738"/>
    </source>
</evidence>
<accession>A0A445CSC1</accession>
<dbReference type="EMBL" id="SDMP01000006">
    <property type="protein sequence ID" value="RYR53869.1"/>
    <property type="molecule type" value="Genomic_DNA"/>
</dbReference>
<keyword evidence="2" id="KW-1185">Reference proteome</keyword>
<proteinExistence type="predicted"/>
<dbReference type="AlphaFoldDB" id="A0A445CSC1"/>
<dbReference type="Proteomes" id="UP000289738">
    <property type="component" value="Chromosome A06"/>
</dbReference>
<organism evidence="1 2">
    <name type="scientific">Arachis hypogaea</name>
    <name type="common">Peanut</name>
    <dbReference type="NCBI Taxonomy" id="3818"/>
    <lineage>
        <taxon>Eukaryota</taxon>
        <taxon>Viridiplantae</taxon>
        <taxon>Streptophyta</taxon>
        <taxon>Embryophyta</taxon>
        <taxon>Tracheophyta</taxon>
        <taxon>Spermatophyta</taxon>
        <taxon>Magnoliopsida</taxon>
        <taxon>eudicotyledons</taxon>
        <taxon>Gunneridae</taxon>
        <taxon>Pentapetalae</taxon>
        <taxon>rosids</taxon>
        <taxon>fabids</taxon>
        <taxon>Fabales</taxon>
        <taxon>Fabaceae</taxon>
        <taxon>Papilionoideae</taxon>
        <taxon>50 kb inversion clade</taxon>
        <taxon>dalbergioids sensu lato</taxon>
        <taxon>Dalbergieae</taxon>
        <taxon>Pterocarpus clade</taxon>
        <taxon>Arachis</taxon>
    </lineage>
</organism>
<protein>
    <submittedName>
        <fullName evidence="1">Uncharacterized protein</fullName>
    </submittedName>
</protein>
<sequence>MLSIATLNSSTPFNHSPDYPVCHILNRHSILLSIFSLQLVLCHHISLLGPHRPHPLLLRPLRHSQKSWRIVLPKPRSDPPLLLHNLNEARAPHAPSPAPQAIPQEAPPLRFRRPLLSPMFGPDSAPDEWTSLPFVFKKVRILDEGTMFLAVRSSSTRFPNKVLGW</sequence>
<gene>
    <name evidence="1" type="ORF">Ahy_A06g029117</name>
</gene>
<name>A0A445CSC1_ARAHY</name>
<evidence type="ECO:0000313" key="1">
    <source>
        <dbReference type="EMBL" id="RYR53869.1"/>
    </source>
</evidence>
<comment type="caution">
    <text evidence="1">The sequence shown here is derived from an EMBL/GenBank/DDBJ whole genome shotgun (WGS) entry which is preliminary data.</text>
</comment>
<reference evidence="1 2" key="1">
    <citation type="submission" date="2019-01" db="EMBL/GenBank/DDBJ databases">
        <title>Sequencing of cultivated peanut Arachis hypogaea provides insights into genome evolution and oil improvement.</title>
        <authorList>
            <person name="Chen X."/>
        </authorList>
    </citation>
    <scope>NUCLEOTIDE SEQUENCE [LARGE SCALE GENOMIC DNA]</scope>
    <source>
        <strain evidence="2">cv. Fuhuasheng</strain>
        <tissue evidence="1">Leaves</tissue>
    </source>
</reference>